<dbReference type="Proteomes" id="UP000694844">
    <property type="component" value="Chromosome 7"/>
</dbReference>
<dbReference type="AlphaFoldDB" id="A0A8B8ANK2"/>
<evidence type="ECO:0000256" key="1">
    <source>
        <dbReference type="SAM" id="SignalP"/>
    </source>
</evidence>
<protein>
    <submittedName>
        <fullName evidence="3">Uncharacterized protein LOC111103850</fullName>
    </submittedName>
</protein>
<organism evidence="2 3">
    <name type="scientific">Crassostrea virginica</name>
    <name type="common">Eastern oyster</name>
    <dbReference type="NCBI Taxonomy" id="6565"/>
    <lineage>
        <taxon>Eukaryota</taxon>
        <taxon>Metazoa</taxon>
        <taxon>Spiralia</taxon>
        <taxon>Lophotrochozoa</taxon>
        <taxon>Mollusca</taxon>
        <taxon>Bivalvia</taxon>
        <taxon>Autobranchia</taxon>
        <taxon>Pteriomorphia</taxon>
        <taxon>Ostreida</taxon>
        <taxon>Ostreoidea</taxon>
        <taxon>Ostreidae</taxon>
        <taxon>Crassostrea</taxon>
    </lineage>
</organism>
<name>A0A8B8ANK2_CRAVI</name>
<accession>A0A8B8ANK2</accession>
<reference evidence="3" key="1">
    <citation type="submission" date="2025-08" db="UniProtKB">
        <authorList>
            <consortium name="RefSeq"/>
        </authorList>
    </citation>
    <scope>IDENTIFICATION</scope>
    <source>
        <tissue evidence="3">Whole sample</tissue>
    </source>
</reference>
<gene>
    <name evidence="3" type="primary">LOC111103850</name>
</gene>
<sequence>MTVHFFLSMVFLSSFAAFAAIPNTTHHVTTTKATTTTRHTPEPFEFANNFYMYDRDNHYFCVSHHTTRTHVHYCLCYHVPLEDRYEIGNPLTLLKLEKRMFEFFDAGYRTQLPMTELLYYSRRNFNMCTHTNANPGTNTTLYFVYPKPDEYHSSS</sequence>
<feature type="chain" id="PRO_5034182668" evidence="1">
    <location>
        <begin position="20"/>
        <end position="155"/>
    </location>
</feature>
<dbReference type="RefSeq" id="XP_022293112.1">
    <property type="nucleotide sequence ID" value="XM_022437404.1"/>
</dbReference>
<evidence type="ECO:0000313" key="2">
    <source>
        <dbReference type="Proteomes" id="UP000694844"/>
    </source>
</evidence>
<dbReference type="GeneID" id="111103850"/>
<feature type="signal peptide" evidence="1">
    <location>
        <begin position="1"/>
        <end position="19"/>
    </location>
</feature>
<keyword evidence="2" id="KW-1185">Reference proteome</keyword>
<keyword evidence="1" id="KW-0732">Signal</keyword>
<evidence type="ECO:0000313" key="3">
    <source>
        <dbReference type="RefSeq" id="XP_022293112.1"/>
    </source>
</evidence>
<proteinExistence type="predicted"/>
<dbReference type="KEGG" id="cvn:111103850"/>